<dbReference type="AlphaFoldDB" id="A0A1Y3AR89"/>
<protein>
    <submittedName>
        <fullName evidence="2">Uncharacterized protein</fullName>
    </submittedName>
</protein>
<evidence type="ECO:0000313" key="2">
    <source>
        <dbReference type="EMBL" id="OTF70990.1"/>
    </source>
</evidence>
<dbReference type="InterPro" id="IPR018247">
    <property type="entry name" value="EF_Hand_1_Ca_BS"/>
</dbReference>
<keyword evidence="3" id="KW-1185">Reference proteome</keyword>
<reference evidence="2 3" key="1">
    <citation type="submission" date="2017-03" db="EMBL/GenBank/DDBJ databases">
        <title>Genome Survey of Euroglyphus maynei.</title>
        <authorList>
            <person name="Arlian L.G."/>
            <person name="Morgan M.S."/>
            <person name="Rider S.D."/>
        </authorList>
    </citation>
    <scope>NUCLEOTIDE SEQUENCE [LARGE SCALE GENOMIC DNA]</scope>
    <source>
        <strain evidence="2">Arlian Lab</strain>
        <tissue evidence="2">Whole body</tissue>
    </source>
</reference>
<feature type="region of interest" description="Disordered" evidence="1">
    <location>
        <begin position="82"/>
        <end position="103"/>
    </location>
</feature>
<dbReference type="Proteomes" id="UP000194236">
    <property type="component" value="Unassembled WGS sequence"/>
</dbReference>
<sequence length="131" mass="15089">MQGLSFNIILVSNIEIVRDKSNSVLIDNFRELCKELNNMGRKLGILEINSKFANDLLADDIKQLRIKIASILSKENDIRIVEEEESSSSMADNDDDDDLDEDDFEEVTETEGNFFKINFISVKYLISIFFR</sequence>
<organism evidence="2 3">
    <name type="scientific">Euroglyphus maynei</name>
    <name type="common">Mayne's house dust mite</name>
    <dbReference type="NCBI Taxonomy" id="6958"/>
    <lineage>
        <taxon>Eukaryota</taxon>
        <taxon>Metazoa</taxon>
        <taxon>Ecdysozoa</taxon>
        <taxon>Arthropoda</taxon>
        <taxon>Chelicerata</taxon>
        <taxon>Arachnida</taxon>
        <taxon>Acari</taxon>
        <taxon>Acariformes</taxon>
        <taxon>Sarcoptiformes</taxon>
        <taxon>Astigmata</taxon>
        <taxon>Psoroptidia</taxon>
        <taxon>Analgoidea</taxon>
        <taxon>Pyroglyphidae</taxon>
        <taxon>Pyroglyphinae</taxon>
        <taxon>Euroglyphus</taxon>
    </lineage>
</organism>
<gene>
    <name evidence="2" type="ORF">BLA29_011190</name>
</gene>
<dbReference type="PROSITE" id="PS00018">
    <property type="entry name" value="EF_HAND_1"/>
    <property type="match status" value="1"/>
</dbReference>
<accession>A0A1Y3AR89</accession>
<evidence type="ECO:0000313" key="3">
    <source>
        <dbReference type="Proteomes" id="UP000194236"/>
    </source>
</evidence>
<comment type="caution">
    <text evidence="2">The sequence shown here is derived from an EMBL/GenBank/DDBJ whole genome shotgun (WGS) entry which is preliminary data.</text>
</comment>
<dbReference type="EMBL" id="MUJZ01063079">
    <property type="protein sequence ID" value="OTF70990.1"/>
    <property type="molecule type" value="Genomic_DNA"/>
</dbReference>
<proteinExistence type="predicted"/>
<evidence type="ECO:0000256" key="1">
    <source>
        <dbReference type="SAM" id="MobiDB-lite"/>
    </source>
</evidence>
<name>A0A1Y3AR89_EURMA</name>